<name>A0A9P5P598_9AGAR</name>
<keyword evidence="3" id="KW-1185">Reference proteome</keyword>
<dbReference type="AlphaFoldDB" id="A0A9P5P598"/>
<keyword evidence="1" id="KW-1133">Transmembrane helix</keyword>
<evidence type="ECO:0000256" key="1">
    <source>
        <dbReference type="SAM" id="Phobius"/>
    </source>
</evidence>
<sequence>MPYLLRNFFTSSFLISASSITISVGFRYFLSTIGSKFPSPPSRSLNKSSDYNSTYNFPDLKVGIPNLEILLPDIANR</sequence>
<organism evidence="2 3">
    <name type="scientific">Rhodocollybia butyracea</name>
    <dbReference type="NCBI Taxonomy" id="206335"/>
    <lineage>
        <taxon>Eukaryota</taxon>
        <taxon>Fungi</taxon>
        <taxon>Dikarya</taxon>
        <taxon>Basidiomycota</taxon>
        <taxon>Agaricomycotina</taxon>
        <taxon>Agaricomycetes</taxon>
        <taxon>Agaricomycetidae</taxon>
        <taxon>Agaricales</taxon>
        <taxon>Marasmiineae</taxon>
        <taxon>Omphalotaceae</taxon>
        <taxon>Rhodocollybia</taxon>
    </lineage>
</organism>
<accession>A0A9P5P598</accession>
<proteinExistence type="predicted"/>
<evidence type="ECO:0000313" key="2">
    <source>
        <dbReference type="EMBL" id="KAF9045848.1"/>
    </source>
</evidence>
<keyword evidence="1" id="KW-0812">Transmembrane</keyword>
<keyword evidence="1" id="KW-0472">Membrane</keyword>
<dbReference type="EMBL" id="JADNRY010000513">
    <property type="protein sequence ID" value="KAF9045848.1"/>
    <property type="molecule type" value="Genomic_DNA"/>
</dbReference>
<dbReference type="Proteomes" id="UP000772434">
    <property type="component" value="Unassembled WGS sequence"/>
</dbReference>
<feature type="transmembrane region" description="Helical" evidence="1">
    <location>
        <begin position="12"/>
        <end position="30"/>
    </location>
</feature>
<gene>
    <name evidence="2" type="ORF">BDP27DRAFT_727307</name>
</gene>
<reference evidence="2" key="1">
    <citation type="submission" date="2020-11" db="EMBL/GenBank/DDBJ databases">
        <authorList>
            <consortium name="DOE Joint Genome Institute"/>
            <person name="Ahrendt S."/>
            <person name="Riley R."/>
            <person name="Andreopoulos W."/>
            <person name="Labutti K."/>
            <person name="Pangilinan J."/>
            <person name="Ruiz-Duenas F.J."/>
            <person name="Barrasa J.M."/>
            <person name="Sanchez-Garcia M."/>
            <person name="Camarero S."/>
            <person name="Miyauchi S."/>
            <person name="Serrano A."/>
            <person name="Linde D."/>
            <person name="Babiker R."/>
            <person name="Drula E."/>
            <person name="Ayuso-Fernandez I."/>
            <person name="Pacheco R."/>
            <person name="Padilla G."/>
            <person name="Ferreira P."/>
            <person name="Barriuso J."/>
            <person name="Kellner H."/>
            <person name="Castanera R."/>
            <person name="Alfaro M."/>
            <person name="Ramirez L."/>
            <person name="Pisabarro A.G."/>
            <person name="Kuo A."/>
            <person name="Tritt A."/>
            <person name="Lipzen A."/>
            <person name="He G."/>
            <person name="Yan M."/>
            <person name="Ng V."/>
            <person name="Cullen D."/>
            <person name="Martin F."/>
            <person name="Rosso M.-N."/>
            <person name="Henrissat B."/>
            <person name="Hibbett D."/>
            <person name="Martinez A.T."/>
            <person name="Grigoriev I.V."/>
        </authorList>
    </citation>
    <scope>NUCLEOTIDE SEQUENCE</scope>
    <source>
        <strain evidence="2">AH 40177</strain>
    </source>
</reference>
<comment type="caution">
    <text evidence="2">The sequence shown here is derived from an EMBL/GenBank/DDBJ whole genome shotgun (WGS) entry which is preliminary data.</text>
</comment>
<protein>
    <submittedName>
        <fullName evidence="2">Uncharacterized protein</fullName>
    </submittedName>
</protein>
<evidence type="ECO:0000313" key="3">
    <source>
        <dbReference type="Proteomes" id="UP000772434"/>
    </source>
</evidence>